<organism evidence="1 2">
    <name type="scientific">Triparma verrucosa</name>
    <dbReference type="NCBI Taxonomy" id="1606542"/>
    <lineage>
        <taxon>Eukaryota</taxon>
        <taxon>Sar</taxon>
        <taxon>Stramenopiles</taxon>
        <taxon>Ochrophyta</taxon>
        <taxon>Bolidophyceae</taxon>
        <taxon>Parmales</taxon>
        <taxon>Triparmaceae</taxon>
        <taxon>Triparma</taxon>
    </lineage>
</organism>
<comment type="caution">
    <text evidence="1">The sequence shown here is derived from an EMBL/GenBank/DDBJ whole genome shotgun (WGS) entry which is preliminary data.</text>
</comment>
<evidence type="ECO:0000313" key="1">
    <source>
        <dbReference type="EMBL" id="GMI13088.1"/>
    </source>
</evidence>
<name>A0A9W7FJC5_9STRA</name>
<proteinExistence type="predicted"/>
<evidence type="ECO:0000313" key="2">
    <source>
        <dbReference type="Proteomes" id="UP001165160"/>
    </source>
</evidence>
<sequence>MSGIVRRRSSISDVMHPDGELGKVENLRSSLASMKEAFAAAVEDVKKEEEIEQRARTVSAAKLAAGIAGEKTSLKAKVSNVAAEAAKKGVEVVESQEKNVNKQLLGGIVKEAANKIEDKDLHDDGVKVEGGVVPEWQKEHRRRGSSVALDAASLINAKTDTKRRGSAVAIDATKMAIFKGVAEH</sequence>
<dbReference type="Proteomes" id="UP001165160">
    <property type="component" value="Unassembled WGS sequence"/>
</dbReference>
<keyword evidence="2" id="KW-1185">Reference proteome</keyword>
<dbReference type="EMBL" id="BRXX01000458">
    <property type="protein sequence ID" value="GMI13088.1"/>
    <property type="molecule type" value="Genomic_DNA"/>
</dbReference>
<reference evidence="2" key="1">
    <citation type="journal article" date="2023" name="Commun. Biol.">
        <title>Genome analysis of Parmales, the sister group of diatoms, reveals the evolutionary specialization of diatoms from phago-mixotrophs to photoautotrophs.</title>
        <authorList>
            <person name="Ban H."/>
            <person name="Sato S."/>
            <person name="Yoshikawa S."/>
            <person name="Yamada K."/>
            <person name="Nakamura Y."/>
            <person name="Ichinomiya M."/>
            <person name="Sato N."/>
            <person name="Blanc-Mathieu R."/>
            <person name="Endo H."/>
            <person name="Kuwata A."/>
            <person name="Ogata H."/>
        </authorList>
    </citation>
    <scope>NUCLEOTIDE SEQUENCE [LARGE SCALE GENOMIC DNA]</scope>
    <source>
        <strain evidence="2">NIES 3699</strain>
    </source>
</reference>
<protein>
    <submittedName>
        <fullName evidence="1">Uncharacterized protein</fullName>
    </submittedName>
</protein>
<gene>
    <name evidence="1" type="ORF">TrVE_jg2556</name>
</gene>
<accession>A0A9W7FJC5</accession>
<dbReference type="AlphaFoldDB" id="A0A9W7FJC5"/>